<evidence type="ECO:0000313" key="2">
    <source>
        <dbReference type="Proteomes" id="UP000501802"/>
    </source>
</evidence>
<evidence type="ECO:0000313" key="1">
    <source>
        <dbReference type="EMBL" id="QIP11909.1"/>
    </source>
</evidence>
<organism evidence="1 2">
    <name type="scientific">Spirosoma aureum</name>
    <dbReference type="NCBI Taxonomy" id="2692134"/>
    <lineage>
        <taxon>Bacteria</taxon>
        <taxon>Pseudomonadati</taxon>
        <taxon>Bacteroidota</taxon>
        <taxon>Cytophagia</taxon>
        <taxon>Cytophagales</taxon>
        <taxon>Cytophagaceae</taxon>
        <taxon>Spirosoma</taxon>
    </lineage>
</organism>
<accession>A0A6G9AHW3</accession>
<proteinExistence type="predicted"/>
<dbReference type="RefSeq" id="WP_167205552.1">
    <property type="nucleotide sequence ID" value="NZ_CP050063.1"/>
</dbReference>
<dbReference type="KEGG" id="spib:G8759_04310"/>
<sequence>MRQILILLYVCLPLIGQAQKADKKSSFRSRNTIYLEGLGSGGFYSINYERLLLLKEKQAYGFRVGTSYFGHSPGNLILIGELFTLVGKGNHHGDFGIGLTGVTRNNIESAPFGLRKNLLLAVPRLSYRYQKPTGGLLLRAGYTPIIELNRHITNPFGPWFGLAIGYGF</sequence>
<dbReference type="Proteomes" id="UP000501802">
    <property type="component" value="Chromosome"/>
</dbReference>
<reference evidence="1 2" key="1">
    <citation type="submission" date="2020-03" db="EMBL/GenBank/DDBJ databases">
        <authorList>
            <person name="Kim M.K."/>
        </authorList>
    </citation>
    <scope>NUCLEOTIDE SEQUENCE [LARGE SCALE GENOMIC DNA]</scope>
    <source>
        <strain evidence="1 2">BT328</strain>
    </source>
</reference>
<dbReference type="AlphaFoldDB" id="A0A6G9AHW3"/>
<gene>
    <name evidence="1" type="ORF">G8759_04310</name>
</gene>
<name>A0A6G9AHW3_9BACT</name>
<protein>
    <recommendedName>
        <fullName evidence="3">DUF3575 domain-containing protein</fullName>
    </recommendedName>
</protein>
<evidence type="ECO:0008006" key="3">
    <source>
        <dbReference type="Google" id="ProtNLM"/>
    </source>
</evidence>
<dbReference type="EMBL" id="CP050063">
    <property type="protein sequence ID" value="QIP11909.1"/>
    <property type="molecule type" value="Genomic_DNA"/>
</dbReference>
<keyword evidence="2" id="KW-1185">Reference proteome</keyword>